<comment type="caution">
    <text evidence="1">The sequence shown here is derived from an EMBL/GenBank/DDBJ whole genome shotgun (WGS) entry which is preliminary data.</text>
</comment>
<reference evidence="1 2" key="1">
    <citation type="submission" date="2019-07" db="EMBL/GenBank/DDBJ databases">
        <title>Whole genome shotgun sequence of Kocuria turfanensis NBRC 107627.</title>
        <authorList>
            <person name="Hosoyama A."/>
            <person name="Uohara A."/>
            <person name="Ohji S."/>
            <person name="Ichikawa N."/>
        </authorList>
    </citation>
    <scope>NUCLEOTIDE SEQUENCE [LARGE SCALE GENOMIC DNA]</scope>
    <source>
        <strain evidence="1 2">NBRC 107627</strain>
    </source>
</reference>
<dbReference type="Proteomes" id="UP000321103">
    <property type="component" value="Unassembled WGS sequence"/>
</dbReference>
<evidence type="ECO:0000313" key="1">
    <source>
        <dbReference type="EMBL" id="GEO95180.1"/>
    </source>
</evidence>
<organism evidence="1 2">
    <name type="scientific">Kocuria turfanensis</name>
    <dbReference type="NCBI Taxonomy" id="388357"/>
    <lineage>
        <taxon>Bacteria</taxon>
        <taxon>Bacillati</taxon>
        <taxon>Actinomycetota</taxon>
        <taxon>Actinomycetes</taxon>
        <taxon>Micrococcales</taxon>
        <taxon>Micrococcaceae</taxon>
        <taxon>Kocuria</taxon>
    </lineage>
</organism>
<name>A0A512IBV2_9MICC</name>
<evidence type="ECO:0000313" key="2">
    <source>
        <dbReference type="Proteomes" id="UP000321103"/>
    </source>
</evidence>
<dbReference type="EMBL" id="BJZS01000033">
    <property type="protein sequence ID" value="GEO95180.1"/>
    <property type="molecule type" value="Genomic_DNA"/>
</dbReference>
<dbReference type="RefSeq" id="WP_062735213.1">
    <property type="nucleotide sequence ID" value="NZ_BJZS01000033.1"/>
</dbReference>
<sequence>MVFVVEDNEWGIPVARIAAEATGTVEAAVAFAKESPTPDTADVLQHVCAEEDRIEAAVRTVLG</sequence>
<keyword evidence="2" id="KW-1185">Reference proteome</keyword>
<proteinExistence type="predicted"/>
<accession>A0A512IBV2</accession>
<protein>
    <submittedName>
        <fullName evidence="1">Uncharacterized protein</fullName>
    </submittedName>
</protein>
<gene>
    <name evidence="1" type="ORF">KTU01_13030</name>
</gene>
<dbReference type="AlphaFoldDB" id="A0A512IBV2"/>